<dbReference type="PANTHER" id="PTHR30173:SF43">
    <property type="entry name" value="ECF RNA POLYMERASE SIGMA FACTOR SIGI-RELATED"/>
    <property type="match status" value="1"/>
</dbReference>
<dbReference type="Pfam" id="PF04542">
    <property type="entry name" value="Sigma70_r2"/>
    <property type="match status" value="1"/>
</dbReference>
<dbReference type="GO" id="GO:0006352">
    <property type="term" value="P:DNA-templated transcription initiation"/>
    <property type="evidence" value="ECO:0007669"/>
    <property type="project" value="InterPro"/>
</dbReference>
<dbReference type="InterPro" id="IPR036388">
    <property type="entry name" value="WH-like_DNA-bd_sf"/>
</dbReference>
<dbReference type="Pfam" id="PF08281">
    <property type="entry name" value="Sigma70_r4_2"/>
    <property type="match status" value="1"/>
</dbReference>
<dbReference type="SUPFAM" id="SSF54427">
    <property type="entry name" value="NTF2-like"/>
    <property type="match status" value="1"/>
</dbReference>
<dbReference type="PANTHER" id="PTHR30173">
    <property type="entry name" value="SIGMA 19 FACTOR"/>
    <property type="match status" value="1"/>
</dbReference>
<dbReference type="InterPro" id="IPR013249">
    <property type="entry name" value="RNA_pol_sigma70_r4_t2"/>
</dbReference>
<evidence type="ECO:0000259" key="6">
    <source>
        <dbReference type="Pfam" id="PF04542"/>
    </source>
</evidence>
<dbReference type="GO" id="GO:0003677">
    <property type="term" value="F:DNA binding"/>
    <property type="evidence" value="ECO:0007669"/>
    <property type="project" value="InterPro"/>
</dbReference>
<evidence type="ECO:0000256" key="4">
    <source>
        <dbReference type="ARBA" id="ARBA00023082"/>
    </source>
</evidence>
<evidence type="ECO:0000313" key="9">
    <source>
        <dbReference type="Proteomes" id="UP000176101"/>
    </source>
</evidence>
<dbReference type="Gene3D" id="1.10.10.10">
    <property type="entry name" value="Winged helix-like DNA-binding domain superfamily/Winged helix DNA-binding domain"/>
    <property type="match status" value="1"/>
</dbReference>
<name>A0A1E7KI05_9ACTN</name>
<evidence type="ECO:0000256" key="5">
    <source>
        <dbReference type="ARBA" id="ARBA00023163"/>
    </source>
</evidence>
<comment type="caution">
    <text evidence="8">The sequence shown here is derived from an EMBL/GenBank/DDBJ whole genome shotgun (WGS) entry which is preliminary data.</text>
</comment>
<keyword evidence="3" id="KW-0805">Transcription regulation</keyword>
<organism evidence="8 9">
    <name type="scientific">Streptomyces oceani</name>
    <dbReference type="NCBI Taxonomy" id="1075402"/>
    <lineage>
        <taxon>Bacteria</taxon>
        <taxon>Bacillati</taxon>
        <taxon>Actinomycetota</taxon>
        <taxon>Actinomycetes</taxon>
        <taxon>Kitasatosporales</taxon>
        <taxon>Streptomycetaceae</taxon>
        <taxon>Streptomyces</taxon>
    </lineage>
</organism>
<dbReference type="GO" id="GO:0016987">
    <property type="term" value="F:sigma factor activity"/>
    <property type="evidence" value="ECO:0007669"/>
    <property type="project" value="UniProtKB-KW"/>
</dbReference>
<dbReference type="Gene3D" id="1.10.1740.10">
    <property type="match status" value="1"/>
</dbReference>
<comment type="similarity">
    <text evidence="1">Belongs to the sigma-70 factor family. ECF subfamily.</text>
</comment>
<protein>
    <recommendedName>
        <fullName evidence="10">RNA polymerase subunit sigma-70</fullName>
    </recommendedName>
</protein>
<dbReference type="SUPFAM" id="SSF88946">
    <property type="entry name" value="Sigma2 domain of RNA polymerase sigma factors"/>
    <property type="match status" value="1"/>
</dbReference>
<evidence type="ECO:0008006" key="10">
    <source>
        <dbReference type="Google" id="ProtNLM"/>
    </source>
</evidence>
<feature type="domain" description="RNA polymerase sigma factor 70 region 4 type 2" evidence="7">
    <location>
        <begin position="81"/>
        <end position="132"/>
    </location>
</feature>
<dbReference type="PATRIC" id="fig|1075402.3.peg.3035"/>
<dbReference type="InterPro" id="IPR013325">
    <property type="entry name" value="RNA_pol_sigma_r2"/>
</dbReference>
<evidence type="ECO:0000259" key="7">
    <source>
        <dbReference type="Pfam" id="PF08281"/>
    </source>
</evidence>
<evidence type="ECO:0000313" key="8">
    <source>
        <dbReference type="EMBL" id="OEV03602.1"/>
    </source>
</evidence>
<dbReference type="STRING" id="1075402.AN216_11035"/>
<gene>
    <name evidence="8" type="ORF">AN216_11035</name>
</gene>
<dbReference type="InterPro" id="IPR014284">
    <property type="entry name" value="RNA_pol_sigma-70_dom"/>
</dbReference>
<keyword evidence="4" id="KW-0731">Sigma factor</keyword>
<dbReference type="InterPro" id="IPR007627">
    <property type="entry name" value="RNA_pol_sigma70_r2"/>
</dbReference>
<sequence length="262" mass="28216">MLGSVHDAEDAVQTAWLRAQAAGEDRIDNPAAWLTTVTTRICLDQLRVRQRRGELPLFADAIPEARVAADEDFLRRDEVSRALLVLLEQLTPTQRVSYVLHDLFSVPFDQIAGILDTTPANAKKLASRARARVQRPVSRGEATGIDARHQEIVAAFLDAARGGDVRRMLALLAPDCVRTADPVLLPTGAAATVVGANAVAEETRAFAHRIRATTTLRLNGRRVDVIAPGGHLLASVEAVVRGDRIVGLTIAPIRAGDVLTAL</sequence>
<dbReference type="AlphaFoldDB" id="A0A1E7KI05"/>
<dbReference type="SUPFAM" id="SSF88659">
    <property type="entry name" value="Sigma3 and sigma4 domains of RNA polymerase sigma factors"/>
    <property type="match status" value="1"/>
</dbReference>
<dbReference type="InterPro" id="IPR052704">
    <property type="entry name" value="ECF_Sigma-70_Domain"/>
</dbReference>
<feature type="domain" description="RNA polymerase sigma-70 region 2" evidence="6">
    <location>
        <begin position="1"/>
        <end position="52"/>
    </location>
</feature>
<evidence type="ECO:0000256" key="1">
    <source>
        <dbReference type="ARBA" id="ARBA00010641"/>
    </source>
</evidence>
<dbReference type="EMBL" id="LJGU01000118">
    <property type="protein sequence ID" value="OEV03602.1"/>
    <property type="molecule type" value="Genomic_DNA"/>
</dbReference>
<keyword evidence="5" id="KW-0804">Transcription</keyword>
<dbReference type="Proteomes" id="UP000176101">
    <property type="component" value="Unassembled WGS sequence"/>
</dbReference>
<keyword evidence="9" id="KW-1185">Reference proteome</keyword>
<comment type="subunit">
    <text evidence="2">Interacts transiently with the RNA polymerase catalytic core formed by RpoA, RpoB, RpoC and RpoZ (2 alpha, 1 beta, 1 beta' and 1 omega subunit) to form the RNA polymerase holoenzyme that can initiate transcription.</text>
</comment>
<evidence type="ECO:0000256" key="2">
    <source>
        <dbReference type="ARBA" id="ARBA00011344"/>
    </source>
</evidence>
<evidence type="ECO:0000256" key="3">
    <source>
        <dbReference type="ARBA" id="ARBA00023015"/>
    </source>
</evidence>
<dbReference type="InterPro" id="IPR032710">
    <property type="entry name" value="NTF2-like_dom_sf"/>
</dbReference>
<dbReference type="Gene3D" id="3.10.450.50">
    <property type="match status" value="1"/>
</dbReference>
<dbReference type="InterPro" id="IPR013324">
    <property type="entry name" value="RNA_pol_sigma_r3/r4-like"/>
</dbReference>
<reference evidence="8 9" key="1">
    <citation type="journal article" date="2016" name="Front. Microbiol.">
        <title>Comparative Genomics Analysis of Streptomyces Species Reveals Their Adaptation to the Marine Environment and Their Diversity at the Genomic Level.</title>
        <authorList>
            <person name="Tian X."/>
            <person name="Zhang Z."/>
            <person name="Yang T."/>
            <person name="Chen M."/>
            <person name="Li J."/>
            <person name="Chen F."/>
            <person name="Yang J."/>
            <person name="Li W."/>
            <person name="Zhang B."/>
            <person name="Zhang Z."/>
            <person name="Wu J."/>
            <person name="Zhang C."/>
            <person name="Long L."/>
            <person name="Xiao J."/>
        </authorList>
    </citation>
    <scope>NUCLEOTIDE SEQUENCE [LARGE SCALE GENOMIC DNA]</scope>
    <source>
        <strain evidence="8 9">SCSIO 02100</strain>
    </source>
</reference>
<proteinExistence type="inferred from homology"/>
<dbReference type="NCBIfam" id="TIGR02937">
    <property type="entry name" value="sigma70-ECF"/>
    <property type="match status" value="1"/>
</dbReference>
<accession>A0A1E7KI05</accession>